<dbReference type="RefSeq" id="WP_017514795.1">
    <property type="nucleotide sequence ID" value="NZ_CP037901.1"/>
</dbReference>
<sequence>MQTKSGTLRETEQQRQNILQTAQAQAEALNGIYRDTLSAFLVAPNAMPLPRAARAMFWLGRLRQWRAIDLSGDETCPPPNVTSLQLGVIESIAGTHALALHKEKWSGPHSRQAYERDMALQVAMLLALEWRELAAFALQAWFGTSSELASLHPVSGMTGLIIGVAGQALGVGVPQVTFQKGDAVLSKIVNHWQDSDIAFAPLARELADRHVKQCRLDTDHSLFDFDHPVEQAIPVELLMLLRLRDGHGDEVPAWLARHGAFSHPAAVMLKATTPSQSQRCHGFITSATTLLPQYGDLSAALDRQLCASRKISS</sequence>
<gene>
    <name evidence="1" type="ORF">DDF84_019585</name>
</gene>
<accession>A0A482IUK2</accession>
<proteinExistence type="predicted"/>
<dbReference type="OrthoDB" id="8959720at2"/>
<organism evidence="1 2">
    <name type="scientific">Cupriavidus metallidurans</name>
    <dbReference type="NCBI Taxonomy" id="119219"/>
    <lineage>
        <taxon>Bacteria</taxon>
        <taxon>Pseudomonadati</taxon>
        <taxon>Pseudomonadota</taxon>
        <taxon>Betaproteobacteria</taxon>
        <taxon>Burkholderiales</taxon>
        <taxon>Burkholderiaceae</taxon>
        <taxon>Cupriavidus</taxon>
    </lineage>
</organism>
<evidence type="ECO:0000313" key="2">
    <source>
        <dbReference type="Proteomes" id="UP000253772"/>
    </source>
</evidence>
<dbReference type="Proteomes" id="UP000253772">
    <property type="component" value="Chromosome c2"/>
</dbReference>
<protein>
    <submittedName>
        <fullName evidence="1">Uncharacterized protein</fullName>
    </submittedName>
</protein>
<dbReference type="EMBL" id="CP037901">
    <property type="protein sequence ID" value="QBP11991.1"/>
    <property type="molecule type" value="Genomic_DNA"/>
</dbReference>
<name>A0A482IUK2_9BURK</name>
<reference evidence="1 2" key="1">
    <citation type="submission" date="2019-03" db="EMBL/GenBank/DDBJ databases">
        <title>Comparative insights into the high quality Complete genome sequence of highly metal resistant Cupriavidus metallidurans strain BS1 isolated from a gold-copper mine.</title>
        <authorList>
            <person name="Mazhar H.S."/>
            <person name="Rensing C."/>
        </authorList>
    </citation>
    <scope>NUCLEOTIDE SEQUENCE [LARGE SCALE GENOMIC DNA]</scope>
    <source>
        <strain evidence="1 2">BS1</strain>
    </source>
</reference>
<evidence type="ECO:0000313" key="1">
    <source>
        <dbReference type="EMBL" id="QBP11991.1"/>
    </source>
</evidence>
<dbReference type="AlphaFoldDB" id="A0A482IUK2"/>